<dbReference type="Gene3D" id="3.90.1720.10">
    <property type="entry name" value="endopeptidase domain like (from Nostoc punctiforme)"/>
    <property type="match status" value="1"/>
</dbReference>
<evidence type="ECO:0000313" key="1">
    <source>
        <dbReference type="EMBL" id="QDJ14847.1"/>
    </source>
</evidence>
<protein>
    <submittedName>
        <fullName evidence="1">Enoyl-CoA hydratase</fullName>
    </submittedName>
</protein>
<keyword evidence="2" id="KW-1185">Reference proteome</keyword>
<dbReference type="Proteomes" id="UP000955338">
    <property type="component" value="Chromosome"/>
</dbReference>
<dbReference type="EMBL" id="CP022011">
    <property type="protein sequence ID" value="QDJ14847.1"/>
    <property type="molecule type" value="Genomic_DNA"/>
</dbReference>
<dbReference type="AlphaFoldDB" id="A0A8D4IXE8"/>
<accession>A0A8D4IXE8</accession>
<name>A0A8D4IXE8_9PAST</name>
<proteinExistence type="predicted"/>
<organism evidence="1 2">
    <name type="scientific">Mergibacter septicus</name>
    <dbReference type="NCBI Taxonomy" id="221402"/>
    <lineage>
        <taxon>Bacteria</taxon>
        <taxon>Pseudomonadati</taxon>
        <taxon>Pseudomonadota</taxon>
        <taxon>Gammaproteobacteria</taxon>
        <taxon>Pasteurellales</taxon>
        <taxon>Pasteurellaceae</taxon>
        <taxon>Mergibacter</taxon>
    </lineage>
</organism>
<dbReference type="SUPFAM" id="SSF54001">
    <property type="entry name" value="Cysteine proteinases"/>
    <property type="match status" value="1"/>
</dbReference>
<sequence>MNKIYLALYKGKPSSKIERIKDGLIRFFTKGIYSHCELVVERVEYLNGYHYEREIIYDCYSSSPRDGGVRKKQININKDKWDLIQLDNITEEQIKSYFEKTKGKKYDIFGALGVVFGLRERKSRFFCSEWCFNVIFNSNHGWRFSPNHLAAIFNKNKGECMK</sequence>
<dbReference type="RefSeq" id="WP_261920629.1">
    <property type="nucleotide sequence ID" value="NZ_CP022011.1"/>
</dbReference>
<reference evidence="1" key="1">
    <citation type="submission" date="2017-06" db="EMBL/GenBank/DDBJ databases">
        <title>Genome sequencing of pathogenic and non-pathogenic strains within Bisgaard taxon 40.</title>
        <authorList>
            <person name="Ladner J.T."/>
            <person name="Lovett S.P."/>
            <person name="Koroleva G."/>
            <person name="Lorch J.M."/>
        </authorList>
    </citation>
    <scope>NUCLEOTIDE SEQUENCE</scope>
    <source>
        <strain evidence="1">27576-1-I1</strain>
    </source>
</reference>
<gene>
    <name evidence="1" type="ORF">CEP48_05135</name>
</gene>
<dbReference type="InterPro" id="IPR038765">
    <property type="entry name" value="Papain-like_cys_pep_sf"/>
</dbReference>
<evidence type="ECO:0000313" key="2">
    <source>
        <dbReference type="Proteomes" id="UP000955338"/>
    </source>
</evidence>